<reference evidence="4 5" key="1">
    <citation type="submission" date="2023-03" db="EMBL/GenBank/DDBJ databases">
        <title>Host association and intracellularity evolved multiple times independently in the Rickettsiales.</title>
        <authorList>
            <person name="Castelli M."/>
            <person name="Nardi T."/>
            <person name="Gammuto L."/>
            <person name="Bellinzona G."/>
            <person name="Sabaneyeva E."/>
            <person name="Potekhin A."/>
            <person name="Serra V."/>
            <person name="Petroni G."/>
            <person name="Sassera D."/>
        </authorList>
    </citation>
    <scope>NUCLEOTIDE SEQUENCE [LARGE SCALE GENOMIC DNA]</scope>
    <source>
        <strain evidence="4 5">Sr 2-6</strain>
    </source>
</reference>
<keyword evidence="1" id="KW-0285">Flavoprotein</keyword>
<sequence length="120" mass="14165">MRQIIIFGSSRSFGNTRRVVNDIIAQSNIELVDLNTLDITPYDYEHRNQSDDFIPLIERIVTYDKIIIATPVYWYSMSTQVKIFLDRFSDILTIRKDLGRKFRRKKLFILASLSVKTLNF</sequence>
<proteinExistence type="predicted"/>
<evidence type="ECO:0000256" key="2">
    <source>
        <dbReference type="ARBA" id="ARBA00022643"/>
    </source>
</evidence>
<protein>
    <submittedName>
        <fullName evidence="4">NAD(P)H-dependent oxidoreductase domain protein</fullName>
    </submittedName>
</protein>
<dbReference type="Proteomes" id="UP001291687">
    <property type="component" value="Unassembled WGS sequence"/>
</dbReference>
<dbReference type="EMBL" id="JARJFB010000219">
    <property type="protein sequence ID" value="MEA0971695.1"/>
    <property type="molecule type" value="Genomic_DNA"/>
</dbReference>
<dbReference type="Pfam" id="PF03358">
    <property type="entry name" value="FMN_red"/>
    <property type="match status" value="1"/>
</dbReference>
<dbReference type="InterPro" id="IPR029039">
    <property type="entry name" value="Flavoprotein-like_sf"/>
</dbReference>
<evidence type="ECO:0000259" key="3">
    <source>
        <dbReference type="Pfam" id="PF03358"/>
    </source>
</evidence>
<name>A0ABU5NEX0_9RICK</name>
<dbReference type="RefSeq" id="WP_322777615.1">
    <property type="nucleotide sequence ID" value="NZ_JARJFB010000219.1"/>
</dbReference>
<evidence type="ECO:0000313" key="4">
    <source>
        <dbReference type="EMBL" id="MEA0971695.1"/>
    </source>
</evidence>
<evidence type="ECO:0000313" key="5">
    <source>
        <dbReference type="Proteomes" id="UP001291687"/>
    </source>
</evidence>
<keyword evidence="5" id="KW-1185">Reference proteome</keyword>
<dbReference type="PANTHER" id="PTHR43278:SF4">
    <property type="entry name" value="NAD(P)H-DEPENDENT FMN-CONTAINING OXIDOREDUCTASE YWQN-RELATED"/>
    <property type="match status" value="1"/>
</dbReference>
<comment type="caution">
    <text evidence="4">The sequence shown here is derived from an EMBL/GenBank/DDBJ whole genome shotgun (WGS) entry which is preliminary data.</text>
</comment>
<gene>
    <name evidence="4" type="ORF">Megvenef_01679</name>
</gene>
<feature type="domain" description="NADPH-dependent FMN reductase-like" evidence="3">
    <location>
        <begin position="1"/>
        <end position="111"/>
    </location>
</feature>
<evidence type="ECO:0000256" key="1">
    <source>
        <dbReference type="ARBA" id="ARBA00022630"/>
    </source>
</evidence>
<accession>A0ABU5NEX0</accession>
<organism evidence="4 5">
    <name type="scientific">Candidatus Megaera venefica</name>
    <dbReference type="NCBI Taxonomy" id="2055910"/>
    <lineage>
        <taxon>Bacteria</taxon>
        <taxon>Pseudomonadati</taxon>
        <taxon>Pseudomonadota</taxon>
        <taxon>Alphaproteobacteria</taxon>
        <taxon>Rickettsiales</taxon>
        <taxon>Rickettsiaceae</taxon>
        <taxon>Candidatus Megaera</taxon>
    </lineage>
</organism>
<dbReference type="InterPro" id="IPR051796">
    <property type="entry name" value="ISF_SsuE-like"/>
</dbReference>
<dbReference type="Gene3D" id="3.40.50.360">
    <property type="match status" value="1"/>
</dbReference>
<dbReference type="SUPFAM" id="SSF52218">
    <property type="entry name" value="Flavoproteins"/>
    <property type="match status" value="1"/>
</dbReference>
<dbReference type="PANTHER" id="PTHR43278">
    <property type="entry name" value="NAD(P)H-DEPENDENT FMN-CONTAINING OXIDOREDUCTASE YWQN-RELATED"/>
    <property type="match status" value="1"/>
</dbReference>
<keyword evidence="2" id="KW-0288">FMN</keyword>
<dbReference type="InterPro" id="IPR005025">
    <property type="entry name" value="FMN_Rdtase-like_dom"/>
</dbReference>